<keyword evidence="3" id="KW-1185">Reference proteome</keyword>
<dbReference type="Proteomes" id="UP000293342">
    <property type="component" value="Unassembled WGS sequence"/>
</dbReference>
<proteinExistence type="predicted"/>
<keyword evidence="1" id="KW-0472">Membrane</keyword>
<feature type="transmembrane region" description="Helical" evidence="1">
    <location>
        <begin position="160"/>
        <end position="180"/>
    </location>
</feature>
<evidence type="ECO:0000313" key="3">
    <source>
        <dbReference type="Proteomes" id="UP000293342"/>
    </source>
</evidence>
<feature type="transmembrane region" description="Helical" evidence="1">
    <location>
        <begin position="192"/>
        <end position="211"/>
    </location>
</feature>
<reference evidence="2 3" key="1">
    <citation type="submission" date="2019-02" db="EMBL/GenBank/DDBJ databases">
        <title>Kribbella capetownensis sp. nov. and Kribbella speibonae sp. nov., isolated from soil.</title>
        <authorList>
            <person name="Curtis S.M."/>
            <person name="Norton I."/>
            <person name="Everest G.J."/>
            <person name="Meyers P.R."/>
        </authorList>
    </citation>
    <scope>NUCLEOTIDE SEQUENCE [LARGE SCALE GENOMIC DNA]</scope>
    <source>
        <strain evidence="2 3">YM53</strain>
    </source>
</reference>
<feature type="transmembrane region" description="Helical" evidence="1">
    <location>
        <begin position="86"/>
        <end position="107"/>
    </location>
</feature>
<evidence type="ECO:0000313" key="2">
    <source>
        <dbReference type="EMBL" id="TCC44233.1"/>
    </source>
</evidence>
<keyword evidence="1" id="KW-0812">Transmembrane</keyword>
<dbReference type="RefSeq" id="WP_131518153.1">
    <property type="nucleotide sequence ID" value="NZ_SJKD01000010.1"/>
</dbReference>
<protein>
    <recommendedName>
        <fullName evidence="4">YrhK domain-containing protein</fullName>
    </recommendedName>
</protein>
<dbReference type="EMBL" id="SJKD01000010">
    <property type="protein sequence ID" value="TCC44233.1"/>
    <property type="molecule type" value="Genomic_DNA"/>
</dbReference>
<feature type="transmembrane region" description="Helical" evidence="1">
    <location>
        <begin position="44"/>
        <end position="66"/>
    </location>
</feature>
<evidence type="ECO:0000256" key="1">
    <source>
        <dbReference type="SAM" id="Phobius"/>
    </source>
</evidence>
<dbReference type="OrthoDB" id="244933at2"/>
<sequence length="219" mass="23031">MIGHALVSVPRPATRRGWDRAIAVGFAVGSACFFIGPFPGFVQLVGAAADGVVFFVGSVFFTLAAAMELREGTVRRGHRWGRDPSWWSAAVQFVGTLLFNLSTFSALQESLSTQQEDRLIWAPDAFGSACFLVSGALAYRVTAGPGRLLPARMDRAGTTAAVNLLGCVLFGISAIASFVVPSSGSILDLAVVNWSTALGALCFFIGALLTLPARPDMAS</sequence>
<name>A0A4R0JBS5_9ACTN</name>
<comment type="caution">
    <text evidence="2">The sequence shown here is derived from an EMBL/GenBank/DDBJ whole genome shotgun (WGS) entry which is preliminary data.</text>
</comment>
<keyword evidence="1" id="KW-1133">Transmembrane helix</keyword>
<feature type="transmembrane region" description="Helical" evidence="1">
    <location>
        <begin position="119"/>
        <end position="139"/>
    </location>
</feature>
<accession>A0A4R0JBS5</accession>
<feature type="transmembrane region" description="Helical" evidence="1">
    <location>
        <begin position="21"/>
        <end position="38"/>
    </location>
</feature>
<evidence type="ECO:0008006" key="4">
    <source>
        <dbReference type="Google" id="ProtNLM"/>
    </source>
</evidence>
<organism evidence="2 3">
    <name type="scientific">Kribbella capetownensis</name>
    <dbReference type="NCBI Taxonomy" id="1572659"/>
    <lineage>
        <taxon>Bacteria</taxon>
        <taxon>Bacillati</taxon>
        <taxon>Actinomycetota</taxon>
        <taxon>Actinomycetes</taxon>
        <taxon>Propionibacteriales</taxon>
        <taxon>Kribbellaceae</taxon>
        <taxon>Kribbella</taxon>
    </lineage>
</organism>
<gene>
    <name evidence="2" type="ORF">E0H75_35855</name>
</gene>
<dbReference type="AlphaFoldDB" id="A0A4R0JBS5"/>